<dbReference type="VEuPathDB" id="FungiDB:PEXP_079240"/>
<dbReference type="AlphaFoldDB" id="A0A0A2I668"/>
<dbReference type="Proteomes" id="UP000030143">
    <property type="component" value="Unassembled WGS sequence"/>
</dbReference>
<dbReference type="GO" id="GO:0016740">
    <property type="term" value="F:transferase activity"/>
    <property type="evidence" value="ECO:0007669"/>
    <property type="project" value="UniProtKB-KW"/>
</dbReference>
<dbReference type="Gene3D" id="3.40.30.10">
    <property type="entry name" value="Glutaredoxin"/>
    <property type="match status" value="1"/>
</dbReference>
<reference evidence="5 6" key="1">
    <citation type="journal article" date="2015" name="Mol. Plant Microbe Interact.">
        <title>Genome, transcriptome, and functional analyses of Penicillium expansum provide new insights into secondary metabolism and pathogenicity.</title>
        <authorList>
            <person name="Ballester A.R."/>
            <person name="Marcet-Houben M."/>
            <person name="Levin E."/>
            <person name="Sela N."/>
            <person name="Selma-Lazaro C."/>
            <person name="Carmona L."/>
            <person name="Wisniewski M."/>
            <person name="Droby S."/>
            <person name="Gonzalez-Candelas L."/>
            <person name="Gabaldon T."/>
        </authorList>
    </citation>
    <scope>NUCLEOTIDE SEQUENCE [LARGE SCALE GENOMIC DNA]</scope>
    <source>
        <strain evidence="5 6">MD-8</strain>
    </source>
</reference>
<keyword evidence="6" id="KW-1185">Reference proteome</keyword>
<name>A0A0A2I668_PENEN</name>
<feature type="transmembrane region" description="Helical" evidence="2">
    <location>
        <begin position="12"/>
        <end position="34"/>
    </location>
</feature>
<dbReference type="STRING" id="27334.A0A0A2I668"/>
<keyword evidence="2" id="KW-0472">Membrane</keyword>
<evidence type="ECO:0000256" key="2">
    <source>
        <dbReference type="SAM" id="Phobius"/>
    </source>
</evidence>
<feature type="region of interest" description="Disordered" evidence="1">
    <location>
        <begin position="566"/>
        <end position="591"/>
    </location>
</feature>
<dbReference type="CDD" id="cd00570">
    <property type="entry name" value="GST_N_family"/>
    <property type="match status" value="1"/>
</dbReference>
<accession>A0A0A2I668</accession>
<feature type="compositionally biased region" description="Polar residues" evidence="1">
    <location>
        <begin position="329"/>
        <end position="354"/>
    </location>
</feature>
<feature type="domain" description="GST N-terminal" evidence="3">
    <location>
        <begin position="639"/>
        <end position="717"/>
    </location>
</feature>
<proteinExistence type="predicted"/>
<feature type="domain" description="GST C-terminal" evidence="4">
    <location>
        <begin position="722"/>
        <end position="858"/>
    </location>
</feature>
<dbReference type="SUPFAM" id="SSF47616">
    <property type="entry name" value="GST C-terminal domain-like"/>
    <property type="match status" value="1"/>
</dbReference>
<dbReference type="InterPro" id="IPR050983">
    <property type="entry name" value="GST_Omega/HSP26"/>
</dbReference>
<dbReference type="GO" id="GO:0005737">
    <property type="term" value="C:cytoplasm"/>
    <property type="evidence" value="ECO:0007669"/>
    <property type="project" value="TreeGrafter"/>
</dbReference>
<dbReference type="InterPro" id="IPR036282">
    <property type="entry name" value="Glutathione-S-Trfase_C_sf"/>
</dbReference>
<organism evidence="5 6">
    <name type="scientific">Penicillium expansum</name>
    <name type="common">Blue mold rot fungus</name>
    <dbReference type="NCBI Taxonomy" id="27334"/>
    <lineage>
        <taxon>Eukaryota</taxon>
        <taxon>Fungi</taxon>
        <taxon>Dikarya</taxon>
        <taxon>Ascomycota</taxon>
        <taxon>Pezizomycotina</taxon>
        <taxon>Eurotiomycetes</taxon>
        <taxon>Eurotiomycetidae</taxon>
        <taxon>Eurotiales</taxon>
        <taxon>Aspergillaceae</taxon>
        <taxon>Penicillium</taxon>
    </lineage>
</organism>
<dbReference type="PhylomeDB" id="A0A0A2I668"/>
<dbReference type="Gene3D" id="1.20.1050.10">
    <property type="match status" value="1"/>
</dbReference>
<evidence type="ECO:0000259" key="3">
    <source>
        <dbReference type="PROSITE" id="PS50404"/>
    </source>
</evidence>
<sequence>MDVFHAYTYSTAAWLALQSLPLIAGPSIIVTMLLDETRPVSPMEIYFARCLGFSFLTIAVLTMMLTGSIPLTSDIKESVTTDEDDPKAPYAIPTLMVTSIFHTACAFYAYTWYVTGGQGLFAIGVAGYSSIAAVGLWCMLFASSNGKISRRTGADKRTTGFPFKNSEAAKKHRKGFFPHPHNAASTVPSSPQKQHASPQLYIINNMDSELRLSSPRLGPSMPINDQSNLQLGQFDPESQPFGPFRPPTEAESQLQNAFIRPPRSGEPANNFMASPSTQQHQSHQGHPTNGVASHLQPQVQSSSGLHQSQDYNNGVAHATNMSGALHGTATGQMAPPTSLSQNELAMGNSAHQAQNNSLTTLQSPSQVFQSDFIELDSGSADPASFTGPGELQGFKLIPNPPHLDYWRDRLFNVDEMITLSEEEFQTYFPHVDNVYSHRSTQRYKRKPFVSHYWDCRLKGRPPGTPKSDDPEKKKRKRTARERDLCHVKIKVVEYFPVSEISNTTHPVEPMPSNVLPGMYTFSLNDDPAIRNVQTFGMLTPNPGLPPNHPGSNGGRYFTLQRVNGNGANGKNDGVSGGHQHTLEESDRVKKSSVQRYVLKEKKDKRTRSDRVMSRTGQKSYHTKATGLAAETAIKHSADVNLKLYGSCFCPFVQRVWIALELKGIPYQYIEVDPYEKPQSLLEVNPRGLVPALRHDDWGCYESNVLLEYLEDLGVGAAMLPGDPKLRAHCRLWADHVNRHVVPSFYRILQEQDQQKQIEKTQELRDAMEKLLEVAHPKGPFFMGPQMSLVDVQAAPWVIRLRRVLKPYRGWPDAEEGSRLAIWVNAIENNQHVQATTSTDELYHDSYERYAQNRPNTSQVANAINAGRGLP</sequence>
<keyword evidence="2" id="KW-0812">Transmembrane</keyword>
<dbReference type="PANTHER" id="PTHR43968">
    <property type="match status" value="1"/>
</dbReference>
<evidence type="ECO:0000313" key="6">
    <source>
        <dbReference type="Proteomes" id="UP000030143"/>
    </source>
</evidence>
<feature type="compositionally biased region" description="Polar residues" evidence="1">
    <location>
        <begin position="271"/>
        <end position="312"/>
    </location>
</feature>
<keyword evidence="5" id="KW-0808">Transferase</keyword>
<dbReference type="InterPro" id="IPR040079">
    <property type="entry name" value="Glutathione_S-Trfase"/>
</dbReference>
<dbReference type="InterPro" id="IPR010987">
    <property type="entry name" value="Glutathione-S-Trfase_C-like"/>
</dbReference>
<dbReference type="SUPFAM" id="SSF52833">
    <property type="entry name" value="Thioredoxin-like"/>
    <property type="match status" value="1"/>
</dbReference>
<evidence type="ECO:0000259" key="4">
    <source>
        <dbReference type="PROSITE" id="PS50405"/>
    </source>
</evidence>
<evidence type="ECO:0000313" key="5">
    <source>
        <dbReference type="EMBL" id="KGO49741.1"/>
    </source>
</evidence>
<dbReference type="SFLD" id="SFLDS00019">
    <property type="entry name" value="Glutathione_Transferase_(cytos"/>
    <property type="match status" value="1"/>
</dbReference>
<dbReference type="InterPro" id="IPR036249">
    <property type="entry name" value="Thioredoxin-like_sf"/>
</dbReference>
<feature type="transmembrane region" description="Helical" evidence="2">
    <location>
        <begin position="46"/>
        <end position="70"/>
    </location>
</feature>
<protein>
    <submittedName>
        <fullName evidence="5">Glutathione S-transferase/chloride channel, C-terminal</fullName>
    </submittedName>
</protein>
<dbReference type="EMBL" id="JQFZ01000372">
    <property type="protein sequence ID" value="KGO49741.1"/>
    <property type="molecule type" value="Genomic_DNA"/>
</dbReference>
<dbReference type="PANTHER" id="PTHR43968:SF6">
    <property type="entry name" value="GLUTATHIONE S-TRANSFERASE OMEGA"/>
    <property type="match status" value="1"/>
</dbReference>
<dbReference type="RefSeq" id="XP_016593130.1">
    <property type="nucleotide sequence ID" value="XM_016747644.1"/>
</dbReference>
<dbReference type="SFLD" id="SFLDG00358">
    <property type="entry name" value="Main_(cytGST)"/>
    <property type="match status" value="1"/>
</dbReference>
<feature type="compositionally biased region" description="Basic and acidic residues" evidence="1">
    <location>
        <begin position="580"/>
        <end position="589"/>
    </location>
</feature>
<dbReference type="OrthoDB" id="4951845at2759"/>
<dbReference type="Pfam" id="PF13410">
    <property type="entry name" value="GST_C_2"/>
    <property type="match status" value="1"/>
</dbReference>
<comment type="caution">
    <text evidence="5">The sequence shown here is derived from an EMBL/GenBank/DDBJ whole genome shotgun (WGS) entry which is preliminary data.</text>
</comment>
<feature type="transmembrane region" description="Helical" evidence="2">
    <location>
        <begin position="90"/>
        <end position="113"/>
    </location>
</feature>
<feature type="region of interest" description="Disordered" evidence="1">
    <location>
        <begin position="211"/>
        <end position="354"/>
    </location>
</feature>
<dbReference type="InterPro" id="IPR004045">
    <property type="entry name" value="Glutathione_S-Trfase_N"/>
</dbReference>
<keyword evidence="2" id="KW-1133">Transmembrane helix</keyword>
<dbReference type="HOGENOM" id="CLU_011226_7_1_1"/>
<gene>
    <name evidence="5" type="ORF">PEX2_103740</name>
</gene>
<dbReference type="PROSITE" id="PS50404">
    <property type="entry name" value="GST_NTER"/>
    <property type="match status" value="1"/>
</dbReference>
<dbReference type="CDD" id="cd00299">
    <property type="entry name" value="GST_C_family"/>
    <property type="match status" value="1"/>
</dbReference>
<feature type="region of interest" description="Disordered" evidence="1">
    <location>
        <begin position="457"/>
        <end position="480"/>
    </location>
</feature>
<feature type="transmembrane region" description="Helical" evidence="2">
    <location>
        <begin position="120"/>
        <end position="142"/>
    </location>
</feature>
<evidence type="ECO:0000256" key="1">
    <source>
        <dbReference type="SAM" id="MobiDB-lite"/>
    </source>
</evidence>
<dbReference type="GeneID" id="27683064"/>
<dbReference type="PROSITE" id="PS50405">
    <property type="entry name" value="GST_CTER"/>
    <property type="match status" value="1"/>
</dbReference>
<dbReference type="Pfam" id="PF13417">
    <property type="entry name" value="GST_N_3"/>
    <property type="match status" value="1"/>
</dbReference>